<reference evidence="3" key="1">
    <citation type="journal article" date="2019" name="Int. J. Syst. Evol. Microbiol.">
        <title>The Global Catalogue of Microorganisms (GCM) 10K type strain sequencing project: providing services to taxonomists for standard genome sequencing and annotation.</title>
        <authorList>
            <consortium name="The Broad Institute Genomics Platform"/>
            <consortium name="The Broad Institute Genome Sequencing Center for Infectious Disease"/>
            <person name="Wu L."/>
            <person name="Ma J."/>
        </authorList>
    </citation>
    <scope>NUCLEOTIDE SEQUENCE [LARGE SCALE GENOMIC DNA]</scope>
    <source>
        <strain evidence="3">JCM 17657</strain>
    </source>
</reference>
<dbReference type="SMART" id="SM00347">
    <property type="entry name" value="HTH_MARR"/>
    <property type="match status" value="1"/>
</dbReference>
<evidence type="ECO:0000259" key="1">
    <source>
        <dbReference type="PROSITE" id="PS50995"/>
    </source>
</evidence>
<evidence type="ECO:0000313" key="3">
    <source>
        <dbReference type="Proteomes" id="UP001500610"/>
    </source>
</evidence>
<proteinExistence type="predicted"/>
<dbReference type="PROSITE" id="PS50995">
    <property type="entry name" value="HTH_MARR_2"/>
    <property type="match status" value="1"/>
</dbReference>
<dbReference type="InterPro" id="IPR000835">
    <property type="entry name" value="HTH_MarR-typ"/>
</dbReference>
<evidence type="ECO:0000313" key="2">
    <source>
        <dbReference type="EMBL" id="GAA5003773.1"/>
    </source>
</evidence>
<dbReference type="SUPFAM" id="SSF46785">
    <property type="entry name" value="Winged helix' DNA-binding domain"/>
    <property type="match status" value="1"/>
</dbReference>
<feature type="domain" description="HTH marR-type" evidence="1">
    <location>
        <begin position="2"/>
        <end position="134"/>
    </location>
</feature>
<dbReference type="PANTHER" id="PTHR39515">
    <property type="entry name" value="CONSERVED PROTEIN"/>
    <property type="match status" value="1"/>
</dbReference>
<organism evidence="2 3">
    <name type="scientific">Streptomyces hyderabadensis</name>
    <dbReference type="NCBI Taxonomy" id="598549"/>
    <lineage>
        <taxon>Bacteria</taxon>
        <taxon>Bacillati</taxon>
        <taxon>Actinomycetota</taxon>
        <taxon>Actinomycetes</taxon>
        <taxon>Kitasatosporales</taxon>
        <taxon>Streptomycetaceae</taxon>
        <taxon>Streptomyces</taxon>
    </lineage>
</organism>
<protein>
    <submittedName>
        <fullName evidence="2">MarR family transcriptional regulator</fullName>
    </submittedName>
</protein>
<gene>
    <name evidence="2" type="ORF">GCM10023257_55970</name>
</gene>
<dbReference type="PANTHER" id="PTHR39515:SF2">
    <property type="entry name" value="HTH-TYPE TRANSCRIPTIONAL REGULATOR RV0880"/>
    <property type="match status" value="1"/>
</dbReference>
<name>A0ABP9IPE6_9ACTN</name>
<comment type="caution">
    <text evidence="2">The sequence shown here is derived from an EMBL/GenBank/DDBJ whole genome shotgun (WGS) entry which is preliminary data.</text>
</comment>
<dbReference type="RefSeq" id="WP_345606012.1">
    <property type="nucleotide sequence ID" value="NZ_BAABIV010000028.1"/>
</dbReference>
<dbReference type="InterPro" id="IPR036390">
    <property type="entry name" value="WH_DNA-bd_sf"/>
</dbReference>
<dbReference type="PRINTS" id="PR00598">
    <property type="entry name" value="HTHMARR"/>
</dbReference>
<dbReference type="InterPro" id="IPR052526">
    <property type="entry name" value="HTH-type_Bedaq_tolerance"/>
</dbReference>
<dbReference type="EMBL" id="BAABIV010000028">
    <property type="protein sequence ID" value="GAA5003773.1"/>
    <property type="molecule type" value="Genomic_DNA"/>
</dbReference>
<sequence>MDEELMTRLRRAVSRISRQLNDSASDEGLTPSEATILGVVARSGPVSLPELARGEGLNPTMLSRIVGKMDRAGLITRLRDPSDRRSAQVSVTEHGRKVEARIRAGRAAAVARTVQALSDEQQRELTQAVPALEAFAEHLRQSKL</sequence>
<dbReference type="Gene3D" id="1.10.10.10">
    <property type="entry name" value="Winged helix-like DNA-binding domain superfamily/Winged helix DNA-binding domain"/>
    <property type="match status" value="1"/>
</dbReference>
<dbReference type="Proteomes" id="UP001500610">
    <property type="component" value="Unassembled WGS sequence"/>
</dbReference>
<dbReference type="InterPro" id="IPR036388">
    <property type="entry name" value="WH-like_DNA-bd_sf"/>
</dbReference>
<accession>A0ABP9IPE6</accession>
<dbReference type="Pfam" id="PF12802">
    <property type="entry name" value="MarR_2"/>
    <property type="match status" value="1"/>
</dbReference>
<keyword evidence="3" id="KW-1185">Reference proteome</keyword>